<keyword evidence="3" id="KW-1185">Reference proteome</keyword>
<gene>
    <name evidence="2" type="ORF">C2E20_8664</name>
</gene>
<evidence type="ECO:0000313" key="2">
    <source>
        <dbReference type="EMBL" id="PSC67671.1"/>
    </source>
</evidence>
<proteinExistence type="inferred from homology"/>
<dbReference type="Proteomes" id="UP000239649">
    <property type="component" value="Unassembled WGS sequence"/>
</dbReference>
<accession>A0A2P6V0Q5</accession>
<organism evidence="2 3">
    <name type="scientific">Micractinium conductrix</name>
    <dbReference type="NCBI Taxonomy" id="554055"/>
    <lineage>
        <taxon>Eukaryota</taxon>
        <taxon>Viridiplantae</taxon>
        <taxon>Chlorophyta</taxon>
        <taxon>core chlorophytes</taxon>
        <taxon>Trebouxiophyceae</taxon>
        <taxon>Chlorellales</taxon>
        <taxon>Chlorellaceae</taxon>
        <taxon>Chlorella clade</taxon>
        <taxon>Micractinium</taxon>
    </lineage>
</organism>
<evidence type="ECO:0000313" key="3">
    <source>
        <dbReference type="Proteomes" id="UP000239649"/>
    </source>
</evidence>
<evidence type="ECO:0000256" key="1">
    <source>
        <dbReference type="ARBA" id="ARBA00005437"/>
    </source>
</evidence>
<dbReference type="PANTHER" id="PTHR31087">
    <property type="match status" value="1"/>
</dbReference>
<dbReference type="EMBL" id="LHPF02000051">
    <property type="protein sequence ID" value="PSC67671.1"/>
    <property type="molecule type" value="Genomic_DNA"/>
</dbReference>
<dbReference type="InterPro" id="IPR007612">
    <property type="entry name" value="LOR"/>
</dbReference>
<comment type="similarity">
    <text evidence="1">Belongs to the LOR family.</text>
</comment>
<dbReference type="InterPro" id="IPR038595">
    <property type="entry name" value="LOR_sf"/>
</dbReference>
<dbReference type="SUPFAM" id="SSF54518">
    <property type="entry name" value="Tubby C-terminal domain-like"/>
    <property type="match status" value="1"/>
</dbReference>
<dbReference type="STRING" id="554055.A0A2P6V0Q5"/>
<comment type="caution">
    <text evidence="2">The sequence shown here is derived from an EMBL/GenBank/DDBJ whole genome shotgun (WGS) entry which is preliminary data.</text>
</comment>
<dbReference type="Gene3D" id="2.40.160.200">
    <property type="entry name" value="LURP1-related"/>
    <property type="match status" value="1"/>
</dbReference>
<dbReference type="AlphaFoldDB" id="A0A2P6V0Q5"/>
<reference evidence="2 3" key="1">
    <citation type="journal article" date="2018" name="Plant J.">
        <title>Genome sequences of Chlorella sorokiniana UTEX 1602 and Micractinium conductrix SAG 241.80: implications to maltose excretion by a green alga.</title>
        <authorList>
            <person name="Arriola M.B."/>
            <person name="Velmurugan N."/>
            <person name="Zhang Y."/>
            <person name="Plunkett M.H."/>
            <person name="Hondzo H."/>
            <person name="Barney B.M."/>
        </authorList>
    </citation>
    <scope>NUCLEOTIDE SEQUENCE [LARGE SCALE GENOMIC DNA]</scope>
    <source>
        <strain evidence="2 3">SAG 241.80</strain>
    </source>
</reference>
<dbReference type="Pfam" id="PF04525">
    <property type="entry name" value="LOR"/>
    <property type="match status" value="1"/>
</dbReference>
<dbReference type="InterPro" id="IPR025659">
    <property type="entry name" value="Tubby-like_C"/>
</dbReference>
<name>A0A2P6V0Q5_9CHLO</name>
<dbReference type="PANTHER" id="PTHR31087:SF161">
    <property type="entry name" value="TUBBY C 2 FAMILY PROTEIN"/>
    <property type="match status" value="1"/>
</dbReference>
<dbReference type="OrthoDB" id="97518at2759"/>
<sequence>MARAIVNAQYCAQGEVTLKAQERVMSIGGDGFQIKDDQGRLWFRVDNKLFSMREKRALVDATGRTVCGLQKKLISLKPTFQITRGDSADEVIAEIKPKLLSLKPCVNVFLVAGDGDREPDFKCQGNFRAKKFEVVSLLGGQETEYAKIKKESQFSSGAAFFKARLMPEADAYFIHAPPGADLAFLCALCIAVDELFQEPKGPRD</sequence>
<protein>
    <submittedName>
        <fullName evidence="2">LURP-one-related 10-like</fullName>
    </submittedName>
</protein>